<keyword evidence="5 8" id="KW-0378">Hydrolase</keyword>
<dbReference type="SMART" id="SM00670">
    <property type="entry name" value="PINc"/>
    <property type="match status" value="1"/>
</dbReference>
<dbReference type="InterPro" id="IPR022907">
    <property type="entry name" value="VapC_family"/>
</dbReference>
<evidence type="ECO:0000256" key="3">
    <source>
        <dbReference type="ARBA" id="ARBA00022722"/>
    </source>
</evidence>
<evidence type="ECO:0000313" key="10">
    <source>
        <dbReference type="EMBL" id="MDT0678630.1"/>
    </source>
</evidence>
<evidence type="ECO:0000313" key="11">
    <source>
        <dbReference type="Proteomes" id="UP001262582"/>
    </source>
</evidence>
<dbReference type="Gene3D" id="3.40.50.1010">
    <property type="entry name" value="5'-nuclease"/>
    <property type="match status" value="1"/>
</dbReference>
<keyword evidence="4 8" id="KW-0479">Metal-binding</keyword>
<comment type="function">
    <text evidence="8">Toxic component of a toxin-antitoxin (TA) system. An RNase.</text>
</comment>
<comment type="caution">
    <text evidence="10">The sequence shown here is derived from an EMBL/GenBank/DDBJ whole genome shotgun (WGS) entry which is preliminary data.</text>
</comment>
<dbReference type="PANTHER" id="PTHR33653:SF1">
    <property type="entry name" value="RIBONUCLEASE VAPC2"/>
    <property type="match status" value="1"/>
</dbReference>
<dbReference type="CDD" id="cd18738">
    <property type="entry name" value="PIN_VapC4-5_FitB-like"/>
    <property type="match status" value="1"/>
</dbReference>
<name>A0ABU3DAS4_9FLAO</name>
<keyword evidence="2 8" id="KW-1277">Toxin-antitoxin system</keyword>
<keyword evidence="11" id="KW-1185">Reference proteome</keyword>
<dbReference type="Pfam" id="PF01850">
    <property type="entry name" value="PIN"/>
    <property type="match status" value="1"/>
</dbReference>
<feature type="domain" description="PIN" evidence="9">
    <location>
        <begin position="4"/>
        <end position="112"/>
    </location>
</feature>
<evidence type="ECO:0000256" key="4">
    <source>
        <dbReference type="ARBA" id="ARBA00022723"/>
    </source>
</evidence>
<keyword evidence="6 8" id="KW-0460">Magnesium</keyword>
<dbReference type="PANTHER" id="PTHR33653">
    <property type="entry name" value="RIBONUCLEASE VAPC2"/>
    <property type="match status" value="1"/>
</dbReference>
<comment type="cofactor">
    <cofactor evidence="1 8">
        <name>Mg(2+)</name>
        <dbReference type="ChEBI" id="CHEBI:18420"/>
    </cofactor>
</comment>
<dbReference type="EMBL" id="JAVRHK010000028">
    <property type="protein sequence ID" value="MDT0678630.1"/>
    <property type="molecule type" value="Genomic_DNA"/>
</dbReference>
<dbReference type="InterPro" id="IPR029060">
    <property type="entry name" value="PIN-like_dom_sf"/>
</dbReference>
<dbReference type="InterPro" id="IPR002716">
    <property type="entry name" value="PIN_dom"/>
</dbReference>
<protein>
    <recommendedName>
        <fullName evidence="8">Ribonuclease VapC</fullName>
        <shortName evidence="8">RNase VapC</shortName>
        <ecNumber evidence="8">3.1.-.-</ecNumber>
    </recommendedName>
    <alternativeName>
        <fullName evidence="8">Toxin VapC</fullName>
    </alternativeName>
</protein>
<feature type="binding site" evidence="8">
    <location>
        <position position="89"/>
    </location>
    <ligand>
        <name>Mg(2+)</name>
        <dbReference type="ChEBI" id="CHEBI:18420"/>
    </ligand>
</feature>
<evidence type="ECO:0000256" key="1">
    <source>
        <dbReference type="ARBA" id="ARBA00001946"/>
    </source>
</evidence>
<dbReference type="InterPro" id="IPR050556">
    <property type="entry name" value="Type_II_TA_system_RNase"/>
</dbReference>
<dbReference type="RefSeq" id="WP_311504964.1">
    <property type="nucleotide sequence ID" value="NZ_JAVRHK010000028.1"/>
</dbReference>
<gene>
    <name evidence="8" type="primary">vapC</name>
    <name evidence="10" type="ORF">RM539_18800</name>
</gene>
<evidence type="ECO:0000259" key="9">
    <source>
        <dbReference type="SMART" id="SM00670"/>
    </source>
</evidence>
<organism evidence="10 11">
    <name type="scientific">Autumnicola musiva</name>
    <dbReference type="NCBI Taxonomy" id="3075589"/>
    <lineage>
        <taxon>Bacteria</taxon>
        <taxon>Pseudomonadati</taxon>
        <taxon>Bacteroidota</taxon>
        <taxon>Flavobacteriia</taxon>
        <taxon>Flavobacteriales</taxon>
        <taxon>Flavobacteriaceae</taxon>
        <taxon>Autumnicola</taxon>
    </lineage>
</organism>
<dbReference type="HAMAP" id="MF_00265">
    <property type="entry name" value="VapC_Nob1"/>
    <property type="match status" value="1"/>
</dbReference>
<proteinExistence type="inferred from homology"/>
<sequence length="123" mass="14080">MNGNRLFLDTNIILYLLNGDTTLADLLDEKQLYISVITELELLAYKGITNKEEKVIKKFLAQCKTITLTGAVKEETIRIRKTYNTKLPDSIIIATALYLDLPLITSDVDFKKVEELTLIHYEK</sequence>
<evidence type="ECO:0000256" key="5">
    <source>
        <dbReference type="ARBA" id="ARBA00022801"/>
    </source>
</evidence>
<keyword evidence="3 8" id="KW-0540">Nuclease</keyword>
<evidence type="ECO:0000256" key="6">
    <source>
        <dbReference type="ARBA" id="ARBA00022842"/>
    </source>
</evidence>
<comment type="similarity">
    <text evidence="7 8">Belongs to the PINc/VapC protein family.</text>
</comment>
<feature type="binding site" evidence="8">
    <location>
        <position position="9"/>
    </location>
    <ligand>
        <name>Mg(2+)</name>
        <dbReference type="ChEBI" id="CHEBI:18420"/>
    </ligand>
</feature>
<keyword evidence="8" id="KW-0800">Toxin</keyword>
<evidence type="ECO:0000256" key="2">
    <source>
        <dbReference type="ARBA" id="ARBA00022649"/>
    </source>
</evidence>
<dbReference type="EC" id="3.1.-.-" evidence="8"/>
<dbReference type="SUPFAM" id="SSF88723">
    <property type="entry name" value="PIN domain-like"/>
    <property type="match status" value="1"/>
</dbReference>
<accession>A0ABU3DAS4</accession>
<evidence type="ECO:0000256" key="8">
    <source>
        <dbReference type="HAMAP-Rule" id="MF_00265"/>
    </source>
</evidence>
<dbReference type="Proteomes" id="UP001262582">
    <property type="component" value="Unassembled WGS sequence"/>
</dbReference>
<evidence type="ECO:0000256" key="7">
    <source>
        <dbReference type="ARBA" id="ARBA00038093"/>
    </source>
</evidence>
<reference evidence="10 11" key="1">
    <citation type="submission" date="2023-09" db="EMBL/GenBank/DDBJ databases">
        <authorList>
            <person name="Rey-Velasco X."/>
        </authorList>
    </citation>
    <scope>NUCLEOTIDE SEQUENCE [LARGE SCALE GENOMIC DNA]</scope>
    <source>
        <strain evidence="10 11">F117</strain>
    </source>
</reference>